<dbReference type="SUPFAM" id="SSF109998">
    <property type="entry name" value="Triger factor/SurA peptide-binding domain-like"/>
    <property type="match status" value="1"/>
</dbReference>
<dbReference type="InterPro" id="IPR000297">
    <property type="entry name" value="PPIase_PpiC"/>
</dbReference>
<dbReference type="EMBL" id="FNAG01000001">
    <property type="protein sequence ID" value="SDD08888.1"/>
    <property type="molecule type" value="Genomic_DNA"/>
</dbReference>
<dbReference type="Pfam" id="PF00639">
    <property type="entry name" value="Rotamase"/>
    <property type="match status" value="1"/>
</dbReference>
<keyword evidence="6 12" id="KW-0472">Membrane</keyword>
<keyword evidence="2" id="KW-1003">Cell membrane</keyword>
<keyword evidence="4 12" id="KW-0812">Transmembrane</keyword>
<evidence type="ECO:0000313" key="15">
    <source>
        <dbReference type="Proteomes" id="UP000199603"/>
    </source>
</evidence>
<evidence type="ECO:0000256" key="11">
    <source>
        <dbReference type="PROSITE-ProRule" id="PRU00278"/>
    </source>
</evidence>
<keyword evidence="11 14" id="KW-0413">Isomerase</keyword>
<keyword evidence="3" id="KW-0997">Cell inner membrane</keyword>
<dbReference type="PROSITE" id="PS01096">
    <property type="entry name" value="PPIC_PPIASE_1"/>
    <property type="match status" value="1"/>
</dbReference>
<dbReference type="InterPro" id="IPR027304">
    <property type="entry name" value="Trigger_fact/SurA_dom_sf"/>
</dbReference>
<dbReference type="InterPro" id="IPR023058">
    <property type="entry name" value="PPIase_PpiC_CS"/>
</dbReference>
<dbReference type="Proteomes" id="UP000199603">
    <property type="component" value="Unassembled WGS sequence"/>
</dbReference>
<evidence type="ECO:0000256" key="12">
    <source>
        <dbReference type="SAM" id="Phobius"/>
    </source>
</evidence>
<keyword evidence="5 12" id="KW-1133">Transmembrane helix</keyword>
<evidence type="ECO:0000256" key="1">
    <source>
        <dbReference type="ARBA" id="ARBA00004382"/>
    </source>
</evidence>
<dbReference type="OrthoDB" id="9812372at2"/>
<organism evidence="14 15">
    <name type="scientific">Aquimonas voraii</name>
    <dbReference type="NCBI Taxonomy" id="265719"/>
    <lineage>
        <taxon>Bacteria</taxon>
        <taxon>Pseudomonadati</taxon>
        <taxon>Pseudomonadota</taxon>
        <taxon>Gammaproteobacteria</taxon>
        <taxon>Lysobacterales</taxon>
        <taxon>Lysobacteraceae</taxon>
        <taxon>Aquimonas</taxon>
    </lineage>
</organism>
<feature type="transmembrane region" description="Helical" evidence="12">
    <location>
        <begin position="12"/>
        <end position="30"/>
    </location>
</feature>
<dbReference type="PROSITE" id="PS50198">
    <property type="entry name" value="PPIC_PPIASE_2"/>
    <property type="match status" value="1"/>
</dbReference>
<evidence type="ECO:0000256" key="4">
    <source>
        <dbReference type="ARBA" id="ARBA00022692"/>
    </source>
</evidence>
<evidence type="ECO:0000256" key="3">
    <source>
        <dbReference type="ARBA" id="ARBA00022519"/>
    </source>
</evidence>
<sequence length="637" mass="69760">MLQTLREKTTGWVAAVIVGALAIPFAFVGIENYRSQSIADYVAKVGDIEITRDDFTRRFESYVQRAQQMMGESFQRSLVDTPEARRQVLDQMIDEALYRTAATQMGLKVTPERLQDEIKSIPALQVAGQFSPELYRDLLARERLTAAGLEQILAREIEASFLPEGLTRSALATADYVDGFLTLRDQKRSFNYVELPAPALAEAPDEQVLRAHYDENADRYRSEETVSIEYIALDPASLSVSEEVSDESLRELYAQAGRRFVEPEQRLASHILFRVPANADAATEAEALSKAEAALQRARAEGADFAALATELSEDPGSRNSGGDLGWLERGFTDPAFEEALFALGAGTISEPVKSAEGWHVIQLREVRAEVAKPFEDVREELRNEYMAAERERQLNDLAGRLVDLLLKDPTALDATATELGLELKTTGPFTRNAGVDAISNEAKVREAAFSATVLEDRLVSDMIELPSGQRVALRVTEHAPSEVLPFDDVRVRVLAEVSEARLAEQARAEADAMVAQLKAGETTLEAIAETRGLELKSADALGRNAFTVNPTLLQQVFRMSAPAAESPTWGQFDIGGASHALVQLTSVQPGDPAAVPQAERDALREQVSQALGDAEARALAAALRQRTPIVLAEDRL</sequence>
<evidence type="ECO:0000256" key="10">
    <source>
        <dbReference type="ARBA" id="ARBA00042775"/>
    </source>
</evidence>
<dbReference type="PANTHER" id="PTHR47529:SF1">
    <property type="entry name" value="PERIPLASMIC CHAPERONE PPID"/>
    <property type="match status" value="1"/>
</dbReference>
<dbReference type="Gene3D" id="1.10.4030.10">
    <property type="entry name" value="Porin chaperone SurA, peptide-binding domain"/>
    <property type="match status" value="1"/>
</dbReference>
<feature type="domain" description="PpiC" evidence="13">
    <location>
        <begin position="263"/>
        <end position="366"/>
    </location>
</feature>
<dbReference type="InterPro" id="IPR052029">
    <property type="entry name" value="PpiD_chaperone"/>
</dbReference>
<keyword evidence="11" id="KW-0697">Rotamase</keyword>
<proteinExistence type="inferred from homology"/>
<dbReference type="GO" id="GO:0005886">
    <property type="term" value="C:plasma membrane"/>
    <property type="evidence" value="ECO:0007669"/>
    <property type="project" value="UniProtKB-SubCell"/>
</dbReference>
<comment type="subcellular location">
    <subcellularLocation>
        <location evidence="1">Cell inner membrane</location>
        <topology evidence="1">Single-pass type II membrane protein</topology>
        <orientation evidence="1">Periplasmic side</orientation>
    </subcellularLocation>
</comment>
<dbReference type="Pfam" id="PF13624">
    <property type="entry name" value="SurA_N_3"/>
    <property type="match status" value="1"/>
</dbReference>
<gene>
    <name evidence="14" type="ORF">SAMN04488509_101143</name>
</gene>
<accession>A0A1G6RWE4</accession>
<dbReference type="PANTHER" id="PTHR47529">
    <property type="entry name" value="PEPTIDYL-PROLYL CIS-TRANS ISOMERASE D"/>
    <property type="match status" value="1"/>
</dbReference>
<protein>
    <recommendedName>
        <fullName evidence="9">Periplasmic chaperone PpiD</fullName>
    </recommendedName>
    <alternativeName>
        <fullName evidence="10">Periplasmic folding chaperone</fullName>
    </alternativeName>
</protein>
<evidence type="ECO:0000313" key="14">
    <source>
        <dbReference type="EMBL" id="SDD08888.1"/>
    </source>
</evidence>
<evidence type="ECO:0000256" key="6">
    <source>
        <dbReference type="ARBA" id="ARBA00023136"/>
    </source>
</evidence>
<evidence type="ECO:0000256" key="8">
    <source>
        <dbReference type="ARBA" id="ARBA00038408"/>
    </source>
</evidence>
<comment type="similarity">
    <text evidence="8">Belongs to the PpiD chaperone family.</text>
</comment>
<reference evidence="14 15" key="1">
    <citation type="submission" date="2016-10" db="EMBL/GenBank/DDBJ databases">
        <authorList>
            <person name="de Groot N.N."/>
        </authorList>
    </citation>
    <scope>NUCLEOTIDE SEQUENCE [LARGE SCALE GENOMIC DNA]</scope>
    <source>
        <strain evidence="14 15">DSM 16957</strain>
    </source>
</reference>
<keyword evidence="15" id="KW-1185">Reference proteome</keyword>
<evidence type="ECO:0000256" key="5">
    <source>
        <dbReference type="ARBA" id="ARBA00022989"/>
    </source>
</evidence>
<dbReference type="AlphaFoldDB" id="A0A1G6RWE4"/>
<evidence type="ECO:0000256" key="2">
    <source>
        <dbReference type="ARBA" id="ARBA00022475"/>
    </source>
</evidence>
<evidence type="ECO:0000256" key="9">
    <source>
        <dbReference type="ARBA" id="ARBA00040743"/>
    </source>
</evidence>
<keyword evidence="7" id="KW-0143">Chaperone</keyword>
<dbReference type="InterPro" id="IPR046357">
    <property type="entry name" value="PPIase_dom_sf"/>
</dbReference>
<dbReference type="STRING" id="265719.SAMN04488509_101143"/>
<dbReference type="GO" id="GO:0003755">
    <property type="term" value="F:peptidyl-prolyl cis-trans isomerase activity"/>
    <property type="evidence" value="ECO:0007669"/>
    <property type="project" value="UniProtKB-KW"/>
</dbReference>
<name>A0A1G6RWE4_9GAMM</name>
<dbReference type="RefSeq" id="WP_091237629.1">
    <property type="nucleotide sequence ID" value="NZ_FNAG01000001.1"/>
</dbReference>
<dbReference type="SUPFAM" id="SSF54534">
    <property type="entry name" value="FKBP-like"/>
    <property type="match status" value="1"/>
</dbReference>
<evidence type="ECO:0000256" key="7">
    <source>
        <dbReference type="ARBA" id="ARBA00023186"/>
    </source>
</evidence>
<evidence type="ECO:0000259" key="13">
    <source>
        <dbReference type="PROSITE" id="PS50198"/>
    </source>
</evidence>
<dbReference type="Gene3D" id="3.10.50.40">
    <property type="match status" value="1"/>
</dbReference>